<dbReference type="EMBL" id="JAHOPC010000003">
    <property type="protein sequence ID" value="MBU8866006.1"/>
    <property type="molecule type" value="Genomic_DNA"/>
</dbReference>
<feature type="compositionally biased region" description="Low complexity" evidence="1">
    <location>
        <begin position="49"/>
        <end position="82"/>
    </location>
</feature>
<name>A0ABS6I2N8_9MICC</name>
<proteinExistence type="predicted"/>
<comment type="caution">
    <text evidence="2">The sequence shown here is derived from an EMBL/GenBank/DDBJ whole genome shotgun (WGS) entry which is preliminary data.</text>
</comment>
<keyword evidence="3" id="KW-1185">Reference proteome</keyword>
<sequence length="235" mass="22604">MMARRLVIAGICLAVLIAAVALVLDQMASKPGPATAQSSVSSGPGGDPSNGNASGSASAPPSGSPTSGGPTSGSSASSPADGSGDGGTTAKPLEVLPPVTATPTGLPVPSAPAPLITGPLPKSATAKGSLVEGWPSSVVTMPAGTTVGSTSISTSGNVLQLTADGVVGTSQEEVLGAFRQSLVGQGFWSEDAPAPDGAVAARFVRGTDTVTVSVSVTGTGVSRFQLLGSLHTTAD</sequence>
<accession>A0ABS6I2N8</accession>
<reference evidence="2 3" key="1">
    <citation type="submission" date="2021-06" db="EMBL/GenBank/DDBJ databases">
        <authorList>
            <person name="Jeong J.W."/>
        </authorList>
    </citation>
    <scope>NUCLEOTIDE SEQUENCE [LARGE SCALE GENOMIC DNA]</scope>
    <source>
        <strain evidence="2 3">MMS21-TAE1-1</strain>
    </source>
</reference>
<dbReference type="Proteomes" id="UP000824166">
    <property type="component" value="Unassembled WGS sequence"/>
</dbReference>
<evidence type="ECO:0000256" key="1">
    <source>
        <dbReference type="SAM" id="MobiDB-lite"/>
    </source>
</evidence>
<dbReference type="RefSeq" id="WP_216923859.1">
    <property type="nucleotide sequence ID" value="NZ_JAHOPC010000003.1"/>
</dbReference>
<gene>
    <name evidence="2" type="ORF">KSW38_06850</name>
</gene>
<evidence type="ECO:0000313" key="3">
    <source>
        <dbReference type="Proteomes" id="UP000824166"/>
    </source>
</evidence>
<feature type="region of interest" description="Disordered" evidence="1">
    <location>
        <begin position="30"/>
        <end position="110"/>
    </location>
</feature>
<protein>
    <submittedName>
        <fullName evidence="2">Uncharacterized protein</fullName>
    </submittedName>
</protein>
<evidence type="ECO:0000313" key="2">
    <source>
        <dbReference type="EMBL" id="MBU8866006.1"/>
    </source>
</evidence>
<organism evidence="2 3">
    <name type="scientific">Paenarthrobacter aromaticivorans</name>
    <dbReference type="NCBI Taxonomy" id="2849150"/>
    <lineage>
        <taxon>Bacteria</taxon>
        <taxon>Bacillati</taxon>
        <taxon>Actinomycetota</taxon>
        <taxon>Actinomycetes</taxon>
        <taxon>Micrococcales</taxon>
        <taxon>Micrococcaceae</taxon>
        <taxon>Paenarthrobacter</taxon>
    </lineage>
</organism>